<proteinExistence type="predicted"/>
<reference evidence="2" key="2">
    <citation type="submission" date="2025-08" db="UniProtKB">
        <authorList>
            <consortium name="Ensembl"/>
        </authorList>
    </citation>
    <scope>IDENTIFICATION</scope>
</reference>
<reference evidence="2" key="1">
    <citation type="submission" date="2009-12" db="EMBL/GenBank/DDBJ databases">
        <title>The Genome Sequence of Anolis carolinensis (Green Anole Lizard).</title>
        <authorList>
            <consortium name="The Genome Sequencing Platform"/>
            <person name="Di Palma F."/>
            <person name="Alfoldi J."/>
            <person name="Heiman D."/>
            <person name="Young S."/>
            <person name="Grabherr M."/>
            <person name="Johnson J."/>
            <person name="Lander E.S."/>
            <person name="Lindblad-Toh K."/>
        </authorList>
    </citation>
    <scope>NUCLEOTIDE SEQUENCE [LARGE SCALE GENOMIC DNA]</scope>
    <source>
        <strain evidence="2">JBL SC #1</strain>
    </source>
</reference>
<evidence type="ECO:0000313" key="3">
    <source>
        <dbReference type="Proteomes" id="UP000001646"/>
    </source>
</evidence>
<dbReference type="Ensembl" id="ENSACAT00000029935.1">
    <property type="protein sequence ID" value="ENSACAP00000022518.1"/>
    <property type="gene ID" value="ENSACAG00000029446.1"/>
</dbReference>
<dbReference type="InParanoid" id="R4GB52"/>
<dbReference type="AlphaFoldDB" id="R4GB52"/>
<name>R4GB52_ANOCA</name>
<dbReference type="STRING" id="28377.ENSACAP00000022518"/>
<dbReference type="OrthoDB" id="5406275at2759"/>
<feature type="coiled-coil region" evidence="1">
    <location>
        <begin position="440"/>
        <end position="478"/>
    </location>
</feature>
<organism evidence="2 3">
    <name type="scientific">Anolis carolinensis</name>
    <name type="common">Green anole</name>
    <name type="synonym">American chameleon</name>
    <dbReference type="NCBI Taxonomy" id="28377"/>
    <lineage>
        <taxon>Eukaryota</taxon>
        <taxon>Metazoa</taxon>
        <taxon>Chordata</taxon>
        <taxon>Craniata</taxon>
        <taxon>Vertebrata</taxon>
        <taxon>Euteleostomi</taxon>
        <taxon>Lepidosauria</taxon>
        <taxon>Squamata</taxon>
        <taxon>Bifurcata</taxon>
        <taxon>Unidentata</taxon>
        <taxon>Episquamata</taxon>
        <taxon>Toxicofera</taxon>
        <taxon>Iguania</taxon>
        <taxon>Dactyloidae</taxon>
        <taxon>Anolis</taxon>
    </lineage>
</organism>
<dbReference type="HOGENOM" id="CLU_025135_0_0_1"/>
<keyword evidence="3" id="KW-1185">Reference proteome</keyword>
<keyword evidence="1" id="KW-0175">Coiled coil</keyword>
<dbReference type="PANTHER" id="PTHR33488:SF2">
    <property type="entry name" value="EARLY ENDOSOME ANTIGEN 1-LIKE"/>
    <property type="match status" value="1"/>
</dbReference>
<accession>R4GB52</accession>
<dbReference type="Proteomes" id="UP000001646">
    <property type="component" value="Unplaced"/>
</dbReference>
<dbReference type="KEGG" id="acs:103281111"/>
<reference evidence="2" key="3">
    <citation type="submission" date="2025-09" db="UniProtKB">
        <authorList>
            <consortium name="Ensembl"/>
        </authorList>
    </citation>
    <scope>IDENTIFICATION</scope>
</reference>
<dbReference type="GeneID" id="103281111"/>
<evidence type="ECO:0000256" key="1">
    <source>
        <dbReference type="SAM" id="Coils"/>
    </source>
</evidence>
<dbReference type="GeneTree" id="ENSGT00390000008061"/>
<dbReference type="PANTHER" id="PTHR33488">
    <property type="entry name" value="ZGC:162509"/>
    <property type="match status" value="1"/>
</dbReference>
<feature type="coiled-coil region" evidence="1">
    <location>
        <begin position="182"/>
        <end position="226"/>
    </location>
</feature>
<evidence type="ECO:0000313" key="2">
    <source>
        <dbReference type="Ensembl" id="ENSACAP00000022518.1"/>
    </source>
</evidence>
<dbReference type="Bgee" id="ENSACAG00000029446">
    <property type="expression patterns" value="Expressed in hemipenis and 5 other cell types or tissues"/>
</dbReference>
<dbReference type="eggNOG" id="ENOG502QVK4">
    <property type="taxonomic scope" value="Eukaryota"/>
</dbReference>
<gene>
    <name evidence="2" type="primary">LOC103281111</name>
</gene>
<protein>
    <submittedName>
        <fullName evidence="2">Uncharacterized protein</fullName>
    </submittedName>
</protein>
<sequence>MASPEEKTRALVKAVETLSKAKDLRQEAELVMKPYANWEEFLIPAPLSIAILGELIFISSGQQDFSINLKPPKEGFHHLKFPESFKASLCQVSNQGWGAFNEAHTNMDQIRLLSRGIPQRMKTIVQTLLQEAEVVTALIPSQLKNLQAMTERCVELAKAVNAKFADVIKLIQELLEACLNAKHGYEQELVDVKIALEQAEIRKKSAKEAKKMAEQYHKLMKKQVEESYQHYKKAMDSIPTGWDAVGMEVVTNLNQILGNLSVEFTRMLAMRQGIVREGADRNAGGEQTVVTPFIPASIICSKSAELLTFATSLKNLLDGHGGLKVSMILDKNTGEVKTRWVTTNLQRLKASIDKEADCEAKAKAQVICQVGLDICQQLEEMASSEGGLGQVGHSLLSEINQLHKNAAEFDSYSKSYTRSPAFSPKPPNLSKLAAAESLGLENAHLKVKQSQEALKATREEYQKSFENFKKQNEELAEILCTMRSYQVKEVDFDTAREMLIKGLNALGKLKEQWEKMIQFFQMISNLIGSCLAWSVKDFVDTVESTTKISAYTFNAFTADIVYGYIFNASSVAQLVVMISETYMEVSQKYLMERISSLGRILTMEPNHPALATERVTLAEGCDAAQKAVKELVLEKKEEFLRSLDAREEAVEREMRTLLPGKEGGVELKELSVEEDDFI</sequence>